<accession>A0ABC8T6K7</accession>
<protein>
    <submittedName>
        <fullName evidence="2">Uncharacterized protein</fullName>
    </submittedName>
</protein>
<comment type="caution">
    <text evidence="2">The sequence shown here is derived from an EMBL/GenBank/DDBJ whole genome shotgun (WGS) entry which is preliminary data.</text>
</comment>
<dbReference type="Proteomes" id="UP001642360">
    <property type="component" value="Unassembled WGS sequence"/>
</dbReference>
<organism evidence="2 3">
    <name type="scientific">Ilex paraguariensis</name>
    <name type="common">yerba mate</name>
    <dbReference type="NCBI Taxonomy" id="185542"/>
    <lineage>
        <taxon>Eukaryota</taxon>
        <taxon>Viridiplantae</taxon>
        <taxon>Streptophyta</taxon>
        <taxon>Embryophyta</taxon>
        <taxon>Tracheophyta</taxon>
        <taxon>Spermatophyta</taxon>
        <taxon>Magnoliopsida</taxon>
        <taxon>eudicotyledons</taxon>
        <taxon>Gunneridae</taxon>
        <taxon>Pentapetalae</taxon>
        <taxon>asterids</taxon>
        <taxon>campanulids</taxon>
        <taxon>Aquifoliales</taxon>
        <taxon>Aquifoliaceae</taxon>
        <taxon>Ilex</taxon>
    </lineage>
</organism>
<evidence type="ECO:0000313" key="2">
    <source>
        <dbReference type="EMBL" id="CAK9165052.1"/>
    </source>
</evidence>
<reference evidence="2 3" key="1">
    <citation type="submission" date="2024-02" db="EMBL/GenBank/DDBJ databases">
        <authorList>
            <person name="Vignale AGUSTIN F."/>
            <person name="Sosa J E."/>
            <person name="Modenutti C."/>
        </authorList>
    </citation>
    <scope>NUCLEOTIDE SEQUENCE [LARGE SCALE GENOMIC DNA]</scope>
</reference>
<name>A0ABC8T6K7_9AQUA</name>
<proteinExistence type="predicted"/>
<feature type="non-terminal residue" evidence="2">
    <location>
        <position position="1"/>
    </location>
</feature>
<dbReference type="EMBL" id="CAUOFW020004309">
    <property type="protein sequence ID" value="CAK9165052.1"/>
    <property type="molecule type" value="Genomic_DNA"/>
</dbReference>
<feature type="coiled-coil region" evidence="1">
    <location>
        <begin position="3"/>
        <end position="30"/>
    </location>
</feature>
<keyword evidence="3" id="KW-1185">Reference proteome</keyword>
<evidence type="ECO:0000313" key="3">
    <source>
        <dbReference type="Proteomes" id="UP001642360"/>
    </source>
</evidence>
<sequence length="60" mass="7079">SKLKSFKEKLKQLNEQHEEIESSIIELIASKDELQALRFRSHCSRFFEEGKKGRAEEERG</sequence>
<evidence type="ECO:0000256" key="1">
    <source>
        <dbReference type="SAM" id="Coils"/>
    </source>
</evidence>
<gene>
    <name evidence="2" type="ORF">ILEXP_LOCUS34196</name>
</gene>
<keyword evidence="1" id="KW-0175">Coiled coil</keyword>
<dbReference type="AlphaFoldDB" id="A0ABC8T6K7"/>